<proteinExistence type="predicted"/>
<dbReference type="OrthoDB" id="5769495at2"/>
<comment type="caution">
    <text evidence="1">The sequence shown here is derived from an EMBL/GenBank/DDBJ whole genome shotgun (WGS) entry which is preliminary data.</text>
</comment>
<gene>
    <name evidence="1" type="ORF">BXT89_18060</name>
</gene>
<name>A0A1S8DDD7_9GAMM</name>
<evidence type="ECO:0000313" key="2">
    <source>
        <dbReference type="Proteomes" id="UP000242847"/>
    </source>
</evidence>
<sequence>MLSQQFPEMAEGRGKVTFYAEDHEARLSHASWETEGELSVVAGESGFKLYLMELLDTLIQYRAQCGRSCWKKGIVHIDQGDLRIEWLLGDDTENG</sequence>
<dbReference type="EMBL" id="MUBC01000077">
    <property type="protein sequence ID" value="ONM42427.1"/>
    <property type="molecule type" value="Genomic_DNA"/>
</dbReference>
<accession>A0A1S8DDD7</accession>
<dbReference type="Proteomes" id="UP000242847">
    <property type="component" value="Unassembled WGS sequence"/>
</dbReference>
<evidence type="ECO:0000313" key="1">
    <source>
        <dbReference type="EMBL" id="ONM42427.1"/>
    </source>
</evidence>
<protein>
    <submittedName>
        <fullName evidence="1">Uncharacterized protein</fullName>
    </submittedName>
</protein>
<organism evidence="1 2">
    <name type="scientific">Halopseudomonas pachastrellae</name>
    <dbReference type="NCBI Taxonomy" id="254161"/>
    <lineage>
        <taxon>Bacteria</taxon>
        <taxon>Pseudomonadati</taxon>
        <taxon>Pseudomonadota</taxon>
        <taxon>Gammaproteobacteria</taxon>
        <taxon>Pseudomonadales</taxon>
        <taxon>Pseudomonadaceae</taxon>
        <taxon>Halopseudomonas</taxon>
    </lineage>
</organism>
<keyword evidence="2" id="KW-1185">Reference proteome</keyword>
<reference evidence="1 2" key="1">
    <citation type="submission" date="2017-01" db="EMBL/GenBank/DDBJ databases">
        <title>Draft genome sequence of Pseudomonas pachastrellae type strain CCUG 46540T from a deep sea.</title>
        <authorList>
            <person name="Gomila M."/>
            <person name="Mulet M."/>
            <person name="Lalucat J."/>
            <person name="Garcia-Valdes E."/>
        </authorList>
    </citation>
    <scope>NUCLEOTIDE SEQUENCE [LARGE SCALE GENOMIC DNA]</scope>
    <source>
        <strain evidence="1 2">CCUG 46540</strain>
    </source>
</reference>
<dbReference type="STRING" id="254161.SAMN05216256_1376"/>
<dbReference type="AlphaFoldDB" id="A0A1S8DDD7"/>